<proteinExistence type="predicted"/>
<dbReference type="SUPFAM" id="SSF53756">
    <property type="entry name" value="UDP-Glycosyltransferase/glycogen phosphorylase"/>
    <property type="match status" value="1"/>
</dbReference>
<dbReference type="PANTHER" id="PTHR48050">
    <property type="entry name" value="STEROL 3-BETA-GLUCOSYLTRANSFERASE"/>
    <property type="match status" value="1"/>
</dbReference>
<dbReference type="Gene3D" id="3.40.50.2000">
    <property type="entry name" value="Glycogen Phosphorylase B"/>
    <property type="match status" value="2"/>
</dbReference>
<sequence>MKALLLTHGSRGDVQPFAALAAALTGAGHEVVLAAPASSAALADPFCRRLVPLDDGTNKLVDDRAAWEAVERNFRGLRGKRLGLRLARRNRIAMARVFGDLAALGRMLAEEDDVDVVVHQVNVPGHALAELLGVPAVPVCLQPFWVPTPSFPDPLFPFPLPTVLNRVSYASTRTFVRALTGNPGRFRREGLGLPRRRFAHDPLRRPGGGRTTVLQAFSRHVLPPRARYPDSVHTPGFFFLPPRHPWTPPAELAAFLAAGEPPVYLGFGSMVGSDPGRTGRIVAEAVRAAGIRAVVALGRGGIRPDGLGRDAYCLTEAPHDWLFPRMAAVVHHGGAGTTAAALAAGRPQVVCPFMFDQPYFARRLFALGVAPNPQPLRELTADGLAGAIGDAVAGTAPARARELGELVRAEDGTGHAVKVLEACAEGDVRLI</sequence>
<gene>
    <name evidence="2" type="ORF">QP939_38590</name>
</gene>
<organism evidence="2 3">
    <name type="scientific">Amycolatopsis nalaikhensis</name>
    <dbReference type="NCBI Taxonomy" id="715472"/>
    <lineage>
        <taxon>Bacteria</taxon>
        <taxon>Bacillati</taxon>
        <taxon>Actinomycetota</taxon>
        <taxon>Actinomycetes</taxon>
        <taxon>Pseudonocardiales</taxon>
        <taxon>Pseudonocardiaceae</taxon>
        <taxon>Amycolatopsis</taxon>
    </lineage>
</organism>
<dbReference type="RefSeq" id="WP_285451412.1">
    <property type="nucleotide sequence ID" value="NZ_CP127173.1"/>
</dbReference>
<dbReference type="InterPro" id="IPR050426">
    <property type="entry name" value="Glycosyltransferase_28"/>
</dbReference>
<reference evidence="2 3" key="1">
    <citation type="submission" date="2023-06" db="EMBL/GenBank/DDBJ databases">
        <authorList>
            <person name="Oyuntsetseg B."/>
            <person name="Kim S.B."/>
        </authorList>
    </citation>
    <scope>NUCLEOTIDE SEQUENCE [LARGE SCALE GENOMIC DNA]</scope>
    <source>
        <strain evidence="2 3">2-2</strain>
    </source>
</reference>
<feature type="domain" description="Erythromycin biosynthesis protein CIII-like C-terminal" evidence="1">
    <location>
        <begin position="319"/>
        <end position="392"/>
    </location>
</feature>
<dbReference type="PANTHER" id="PTHR48050:SF13">
    <property type="entry name" value="STEROL 3-BETA-GLUCOSYLTRANSFERASE UGT80A2"/>
    <property type="match status" value="1"/>
</dbReference>
<accession>A0ABY8XGG2</accession>
<evidence type="ECO:0000259" key="1">
    <source>
        <dbReference type="Pfam" id="PF06722"/>
    </source>
</evidence>
<dbReference type="Proteomes" id="UP001227101">
    <property type="component" value="Chromosome"/>
</dbReference>
<evidence type="ECO:0000313" key="2">
    <source>
        <dbReference type="EMBL" id="WIV54705.1"/>
    </source>
</evidence>
<dbReference type="InterPro" id="IPR010610">
    <property type="entry name" value="EryCIII-like_C"/>
</dbReference>
<dbReference type="Pfam" id="PF06722">
    <property type="entry name" value="EryCIII-like_C"/>
    <property type="match status" value="1"/>
</dbReference>
<name>A0ABY8XGG2_9PSEU</name>
<keyword evidence="3" id="KW-1185">Reference proteome</keyword>
<dbReference type="EMBL" id="CP127173">
    <property type="protein sequence ID" value="WIV54705.1"/>
    <property type="molecule type" value="Genomic_DNA"/>
</dbReference>
<evidence type="ECO:0000313" key="3">
    <source>
        <dbReference type="Proteomes" id="UP001227101"/>
    </source>
</evidence>
<protein>
    <submittedName>
        <fullName evidence="2">Glycosyltransferase</fullName>
    </submittedName>
</protein>